<dbReference type="Proteomes" id="UP000737018">
    <property type="component" value="Unassembled WGS sequence"/>
</dbReference>
<evidence type="ECO:0000256" key="1">
    <source>
        <dbReference type="ARBA" id="ARBA00008668"/>
    </source>
</evidence>
<evidence type="ECO:0008006" key="8">
    <source>
        <dbReference type="Google" id="ProtNLM"/>
    </source>
</evidence>
<evidence type="ECO:0000256" key="4">
    <source>
        <dbReference type="ARBA" id="ARBA00023180"/>
    </source>
</evidence>
<keyword evidence="4" id="KW-0325">Glycoprotein</keyword>
<sequence>MGLSSSLLSLKLPFIRLLLLLLIATIRGVAGGCYTSIYSFGDSYVDSGNMQYLDADVFGCYVPPFGESYFHLPTGRCSNGRLIVDLTAELFGLPLPQPYLKTWNESVVNVQEGINFAVSGATVLDASFFEDIGSVVLTNVTLRYQLNWFKDFLVSLCNKSSECNKIIGSSIFLVGEMGGDDYNYMLFSGISLEDMPAYVALVVKAMATAINELIDLGAVNLLVPGILPIGCTPSYLTKYETEDTEEYDPETGCLIKYNKLAEYHNEQLQKELHSIQALNPQTNIVYADYYNASMGFFRSPAQYGFTREGTLKSCCGGGGPYNYNASLGCGQPSTILCDDPSQYVSWDGVHLTEAAYAWITVGLLQGPYTTPRLSTLCISENATKIQMTTHVNKSFSEH</sequence>
<keyword evidence="3" id="KW-0378">Hydrolase</keyword>
<dbReference type="InterPro" id="IPR001087">
    <property type="entry name" value="GDSL"/>
</dbReference>
<feature type="signal peptide" evidence="5">
    <location>
        <begin position="1"/>
        <end position="31"/>
    </location>
</feature>
<protein>
    <recommendedName>
        <fullName evidence="8">GDSL esterase/lipase</fullName>
    </recommendedName>
</protein>
<proteinExistence type="inferred from homology"/>
<comment type="similarity">
    <text evidence="1">Belongs to the 'GDSL' lipolytic enzyme family.</text>
</comment>
<evidence type="ECO:0000313" key="6">
    <source>
        <dbReference type="EMBL" id="KAF3949313.1"/>
    </source>
</evidence>
<dbReference type="PANTHER" id="PTHR22835:SF683">
    <property type="entry name" value="OS05G0506800 PROTEIN"/>
    <property type="match status" value="1"/>
</dbReference>
<dbReference type="InterPro" id="IPR036514">
    <property type="entry name" value="SGNH_hydro_sf"/>
</dbReference>
<dbReference type="OrthoDB" id="1600564at2759"/>
<evidence type="ECO:0000256" key="3">
    <source>
        <dbReference type="ARBA" id="ARBA00022801"/>
    </source>
</evidence>
<reference evidence="6" key="1">
    <citation type="submission" date="2020-03" db="EMBL/GenBank/DDBJ databases">
        <title>Castanea mollissima Vanexum genome sequencing.</title>
        <authorList>
            <person name="Staton M."/>
        </authorList>
    </citation>
    <scope>NUCLEOTIDE SEQUENCE</scope>
    <source>
        <tissue evidence="6">Leaf</tissue>
    </source>
</reference>
<dbReference type="AlphaFoldDB" id="A0A8J4QQX5"/>
<dbReference type="EMBL" id="JRKL02006189">
    <property type="protein sequence ID" value="KAF3949313.1"/>
    <property type="molecule type" value="Genomic_DNA"/>
</dbReference>
<gene>
    <name evidence="6" type="ORF">CMV_024804</name>
</gene>
<dbReference type="PANTHER" id="PTHR22835">
    <property type="entry name" value="ZINC FINGER FYVE DOMAIN CONTAINING PROTEIN"/>
    <property type="match status" value="1"/>
</dbReference>
<dbReference type="CDD" id="cd01837">
    <property type="entry name" value="SGNH_plant_lipase_like"/>
    <property type="match status" value="1"/>
</dbReference>
<dbReference type="GO" id="GO:0016788">
    <property type="term" value="F:hydrolase activity, acting on ester bonds"/>
    <property type="evidence" value="ECO:0007669"/>
    <property type="project" value="InterPro"/>
</dbReference>
<evidence type="ECO:0000313" key="7">
    <source>
        <dbReference type="Proteomes" id="UP000737018"/>
    </source>
</evidence>
<dbReference type="SUPFAM" id="SSF52266">
    <property type="entry name" value="SGNH hydrolase"/>
    <property type="match status" value="1"/>
</dbReference>
<accession>A0A8J4QQX5</accession>
<keyword evidence="7" id="KW-1185">Reference proteome</keyword>
<evidence type="ECO:0000256" key="5">
    <source>
        <dbReference type="SAM" id="SignalP"/>
    </source>
</evidence>
<keyword evidence="2 5" id="KW-0732">Signal</keyword>
<dbReference type="Gene3D" id="3.40.50.1110">
    <property type="entry name" value="SGNH hydrolase"/>
    <property type="match status" value="1"/>
</dbReference>
<dbReference type="Pfam" id="PF00657">
    <property type="entry name" value="Lipase_GDSL"/>
    <property type="match status" value="1"/>
</dbReference>
<dbReference type="InterPro" id="IPR035669">
    <property type="entry name" value="SGNH_plant_lipase-like"/>
</dbReference>
<evidence type="ECO:0000256" key="2">
    <source>
        <dbReference type="ARBA" id="ARBA00022729"/>
    </source>
</evidence>
<comment type="caution">
    <text evidence="6">The sequence shown here is derived from an EMBL/GenBank/DDBJ whole genome shotgun (WGS) entry which is preliminary data.</text>
</comment>
<organism evidence="6 7">
    <name type="scientific">Castanea mollissima</name>
    <name type="common">Chinese chestnut</name>
    <dbReference type="NCBI Taxonomy" id="60419"/>
    <lineage>
        <taxon>Eukaryota</taxon>
        <taxon>Viridiplantae</taxon>
        <taxon>Streptophyta</taxon>
        <taxon>Embryophyta</taxon>
        <taxon>Tracheophyta</taxon>
        <taxon>Spermatophyta</taxon>
        <taxon>Magnoliopsida</taxon>
        <taxon>eudicotyledons</taxon>
        <taxon>Gunneridae</taxon>
        <taxon>Pentapetalae</taxon>
        <taxon>rosids</taxon>
        <taxon>fabids</taxon>
        <taxon>Fagales</taxon>
        <taxon>Fagaceae</taxon>
        <taxon>Castanea</taxon>
    </lineage>
</organism>
<name>A0A8J4QQX5_9ROSI</name>
<feature type="chain" id="PRO_5035316323" description="GDSL esterase/lipase" evidence="5">
    <location>
        <begin position="32"/>
        <end position="398"/>
    </location>
</feature>